<comment type="caution">
    <text evidence="2">The sequence shown here is derived from an EMBL/GenBank/DDBJ whole genome shotgun (WGS) entry which is preliminary data.</text>
</comment>
<keyword evidence="3" id="KW-1185">Reference proteome</keyword>
<reference evidence="2 3" key="1">
    <citation type="submission" date="2018-05" db="EMBL/GenBank/DDBJ databases">
        <title>Genome sequencing and assembly of the regulated plant pathogen Lachnellula willkommii and related sister species for the development of diagnostic species identification markers.</title>
        <authorList>
            <person name="Giroux E."/>
            <person name="Bilodeau G."/>
        </authorList>
    </citation>
    <scope>NUCLEOTIDE SEQUENCE [LARGE SCALE GENOMIC DNA]</scope>
    <source>
        <strain evidence="2 3">CBS 268.59</strain>
    </source>
</reference>
<comment type="similarity">
    <text evidence="1">Belongs to the ustYa family.</text>
</comment>
<dbReference type="InterPro" id="IPR021765">
    <property type="entry name" value="UstYa-like"/>
</dbReference>
<evidence type="ECO:0000313" key="3">
    <source>
        <dbReference type="Proteomes" id="UP000469558"/>
    </source>
</evidence>
<evidence type="ECO:0000313" key="2">
    <source>
        <dbReference type="EMBL" id="TVY82084.1"/>
    </source>
</evidence>
<dbReference type="PANTHER" id="PTHR33365:SF6">
    <property type="entry name" value="OXIDASE USTYA"/>
    <property type="match status" value="1"/>
</dbReference>
<dbReference type="GO" id="GO:0043386">
    <property type="term" value="P:mycotoxin biosynthetic process"/>
    <property type="evidence" value="ECO:0007669"/>
    <property type="project" value="InterPro"/>
</dbReference>
<name>A0A8T9CEC8_9HELO</name>
<dbReference type="AlphaFoldDB" id="A0A8T9CEC8"/>
<gene>
    <name evidence="2" type="primary">cctP_1</name>
    <name evidence="2" type="ORF">LSUE1_G004628</name>
</gene>
<protein>
    <submittedName>
        <fullName evidence="2">Phenylalanine aminomutase (L-beta-phenylalanine forming)</fullName>
    </submittedName>
</protein>
<dbReference type="Pfam" id="PF11807">
    <property type="entry name" value="UstYa"/>
    <property type="match status" value="1"/>
</dbReference>
<dbReference type="OrthoDB" id="3687641at2759"/>
<sequence length="252" mass="28322">MHTQEYNLVSQEPDFESVEKANPIPPRSLPAHARSIICLSIALGASILGNGVFLYQNLSSSRVGLEEFRSPHASLQRNVPISFHQDPIFTSKDRTIANAAWETVNLDHGVVAMPDEYTQSRGIMKAQRFPWDASKVIYLLNSHHNLHCLRTLRTSVIEAHDNATQSRHFSHLMHCLDGLRQDIMCNADDTLRYTGPGGFPTPGDGQVRLCRDFEKLEEWSAQHTACYSHIGNDISGFHEIDHYKNCTSALTI</sequence>
<evidence type="ECO:0000256" key="1">
    <source>
        <dbReference type="ARBA" id="ARBA00035112"/>
    </source>
</evidence>
<organism evidence="2 3">
    <name type="scientific">Lachnellula suecica</name>
    <dbReference type="NCBI Taxonomy" id="602035"/>
    <lineage>
        <taxon>Eukaryota</taxon>
        <taxon>Fungi</taxon>
        <taxon>Dikarya</taxon>
        <taxon>Ascomycota</taxon>
        <taxon>Pezizomycotina</taxon>
        <taxon>Leotiomycetes</taxon>
        <taxon>Helotiales</taxon>
        <taxon>Lachnaceae</taxon>
        <taxon>Lachnellula</taxon>
    </lineage>
</organism>
<proteinExistence type="inferred from homology"/>
<dbReference type="Proteomes" id="UP000469558">
    <property type="component" value="Unassembled WGS sequence"/>
</dbReference>
<dbReference type="PANTHER" id="PTHR33365">
    <property type="entry name" value="YALI0B05434P"/>
    <property type="match status" value="1"/>
</dbReference>
<accession>A0A8T9CEC8</accession>
<dbReference type="EMBL" id="QGMK01000373">
    <property type="protein sequence ID" value="TVY82084.1"/>
    <property type="molecule type" value="Genomic_DNA"/>
</dbReference>